<reference evidence="2" key="1">
    <citation type="submission" date="2023-10" db="EMBL/GenBank/DDBJ databases">
        <title>Mycolicibacterium fortuitum clinical isolates causing pulmonary infections in humans.</title>
        <authorList>
            <person name="Mejia-Ponce P.M."/>
            <person name="Zenteno-Cuevas R."/>
            <person name="Licona-Cassani C."/>
        </authorList>
    </citation>
    <scope>NUCLEOTIDE SEQUENCE</scope>
    <source>
        <strain evidence="2">M8</strain>
    </source>
</reference>
<sequence>MAAEKKAGRPLGPTGDAVRFNIRRVRDAQGISGVELSARLASLDRQIPPLGIQRIEAGTRRVDVDDLAAIAVALGVSPATLLMPHDNVEGSDVQGENDLVPGVTGWPEPVSALTAWYWLGAERPLDDDTNVVTFLTRALPPWLVPLRLEIIHFPGES</sequence>
<gene>
    <name evidence="2" type="ORF">R4485_22335</name>
</gene>
<evidence type="ECO:0000313" key="3">
    <source>
        <dbReference type="Proteomes" id="UP001186041"/>
    </source>
</evidence>
<comment type="caution">
    <text evidence="2">The sequence shown here is derived from an EMBL/GenBank/DDBJ whole genome shotgun (WGS) entry which is preliminary data.</text>
</comment>
<evidence type="ECO:0000259" key="1">
    <source>
        <dbReference type="PROSITE" id="PS50943"/>
    </source>
</evidence>
<dbReference type="Gene3D" id="1.10.260.40">
    <property type="entry name" value="lambda repressor-like DNA-binding domains"/>
    <property type="match status" value="1"/>
</dbReference>
<dbReference type="RefSeq" id="WP_317722403.1">
    <property type="nucleotide sequence ID" value="NZ_JAWLVK010000023.1"/>
</dbReference>
<organism evidence="2 3">
    <name type="scientific">Mycolicibacterium fortuitum</name>
    <name type="common">Mycobacterium fortuitum</name>
    <dbReference type="NCBI Taxonomy" id="1766"/>
    <lineage>
        <taxon>Bacteria</taxon>
        <taxon>Bacillati</taxon>
        <taxon>Actinomycetota</taxon>
        <taxon>Actinomycetes</taxon>
        <taxon>Mycobacteriales</taxon>
        <taxon>Mycobacteriaceae</taxon>
        <taxon>Mycolicibacterium</taxon>
    </lineage>
</organism>
<dbReference type="GO" id="GO:0003677">
    <property type="term" value="F:DNA binding"/>
    <property type="evidence" value="ECO:0007669"/>
    <property type="project" value="InterPro"/>
</dbReference>
<evidence type="ECO:0000313" key="2">
    <source>
        <dbReference type="EMBL" id="MDV7292921.1"/>
    </source>
</evidence>
<name>A0AAE4VEI7_MYCFO</name>
<dbReference type="EMBL" id="JAWLVV010000022">
    <property type="protein sequence ID" value="MDV7292921.1"/>
    <property type="molecule type" value="Genomic_DNA"/>
</dbReference>
<dbReference type="SMART" id="SM00530">
    <property type="entry name" value="HTH_XRE"/>
    <property type="match status" value="1"/>
</dbReference>
<accession>A0AAE4VEI7</accession>
<dbReference type="InterPro" id="IPR010982">
    <property type="entry name" value="Lambda_DNA-bd_dom_sf"/>
</dbReference>
<protein>
    <submittedName>
        <fullName evidence="2">Helix-turn-helix transcriptional regulator</fullName>
    </submittedName>
</protein>
<dbReference type="Pfam" id="PF01381">
    <property type="entry name" value="HTH_3"/>
    <property type="match status" value="1"/>
</dbReference>
<proteinExistence type="predicted"/>
<dbReference type="PROSITE" id="PS50943">
    <property type="entry name" value="HTH_CROC1"/>
    <property type="match status" value="1"/>
</dbReference>
<dbReference type="Proteomes" id="UP001186041">
    <property type="component" value="Unassembled WGS sequence"/>
</dbReference>
<dbReference type="InterPro" id="IPR001387">
    <property type="entry name" value="Cro/C1-type_HTH"/>
</dbReference>
<dbReference type="AlphaFoldDB" id="A0AAE4VEI7"/>
<dbReference type="CDD" id="cd00093">
    <property type="entry name" value="HTH_XRE"/>
    <property type="match status" value="1"/>
</dbReference>
<feature type="domain" description="HTH cro/C1-type" evidence="1">
    <location>
        <begin position="22"/>
        <end position="81"/>
    </location>
</feature>
<dbReference type="SUPFAM" id="SSF47413">
    <property type="entry name" value="lambda repressor-like DNA-binding domains"/>
    <property type="match status" value="1"/>
</dbReference>